<keyword evidence="3" id="KW-1185">Reference proteome</keyword>
<reference evidence="3" key="1">
    <citation type="submission" date="2016-10" db="EMBL/GenBank/DDBJ databases">
        <authorList>
            <person name="Varghese N."/>
            <person name="Submissions S."/>
        </authorList>
    </citation>
    <scope>NUCLEOTIDE SEQUENCE [LARGE SCALE GENOMIC DNA]</scope>
    <source>
        <strain evidence="3">BL36</strain>
    </source>
</reference>
<dbReference type="SUPFAM" id="SSF48452">
    <property type="entry name" value="TPR-like"/>
    <property type="match status" value="1"/>
</dbReference>
<sequence length="593" mass="65593">MRPTATFLDLVRSIDSGNAARQLERLAALLTAEPPSGSRVATTLRHLEALGFRLEGGGQFEDAARAYELAAAIDPHDPLRWRRIATLARLRDFIGHESWDDATAFVAELRGRDEAAAALQEVARTLLRRGWEHECRGRAEPAVQCYRLAHELNGGDTDLATVDGDNLSQKIRNLRILQMNALAGAGRHEEAVALHESTRSIVGLGPVGIYRIVSARQEAAEGRGRYHEMQPGRRIVDPAVTFLDGPIPLTSQAGTLDAPPQYLAFFQDCLTFPRSNVVLRGERLIYDLAAHPLSGVADIKDGVNPGQIMTAVWGTERVLVEAPSEIREIEAGLMLFGFQSRQYGHWLLEFVPRMLCFNDPACPAGLPICVDDGMPETHRQIIALMDTRDRPIVTLQPVATRFRELGLAPVPAFFPFDTRPGLPIYDAIWPQDILAAVRDKILERLAAEGGDLRRTGRRIILSRRGFTQRQLVNEAEIVETLQPHGFEVVQPELLTFVEQVQMYYGADIIVGSASSALINCIFCRPGAWVVALAHESPEFYFRGFTSFVESSGARLLFVRGTTLQIEGVHPMHANFRVLPATMRRALEAVTAAP</sequence>
<dbReference type="Proteomes" id="UP000199048">
    <property type="component" value="Unassembled WGS sequence"/>
</dbReference>
<dbReference type="Pfam" id="PF04577">
    <property type="entry name" value="Glyco_transf_61"/>
    <property type="match status" value="1"/>
</dbReference>
<dbReference type="AlphaFoldDB" id="A0A1I4I3F6"/>
<dbReference type="Gene3D" id="1.25.40.10">
    <property type="entry name" value="Tetratricopeptide repeat domain"/>
    <property type="match status" value="1"/>
</dbReference>
<accession>A0A1I4I3F6</accession>
<dbReference type="InterPro" id="IPR011990">
    <property type="entry name" value="TPR-like_helical_dom_sf"/>
</dbReference>
<feature type="domain" description="Glycosyltransferase 61 catalytic" evidence="1">
    <location>
        <begin position="343"/>
        <end position="530"/>
    </location>
</feature>
<evidence type="ECO:0000313" key="3">
    <source>
        <dbReference type="Proteomes" id="UP000199048"/>
    </source>
</evidence>
<dbReference type="STRING" id="582667.SAMN05192568_1005240"/>
<dbReference type="EMBL" id="FOTK01000005">
    <property type="protein sequence ID" value="SFL48968.1"/>
    <property type="molecule type" value="Genomic_DNA"/>
</dbReference>
<dbReference type="InterPro" id="IPR049625">
    <property type="entry name" value="Glyco_transf_61_cat"/>
</dbReference>
<protein>
    <recommendedName>
        <fullName evidence="1">Glycosyltransferase 61 catalytic domain-containing protein</fullName>
    </recommendedName>
</protein>
<dbReference type="OrthoDB" id="7169123at2"/>
<dbReference type="RefSeq" id="WP_092038692.1">
    <property type="nucleotide sequence ID" value="NZ_FOTK01000005.1"/>
</dbReference>
<proteinExistence type="predicted"/>
<organism evidence="2 3">
    <name type="scientific">Methylobacterium pseudosasicola</name>
    <dbReference type="NCBI Taxonomy" id="582667"/>
    <lineage>
        <taxon>Bacteria</taxon>
        <taxon>Pseudomonadati</taxon>
        <taxon>Pseudomonadota</taxon>
        <taxon>Alphaproteobacteria</taxon>
        <taxon>Hyphomicrobiales</taxon>
        <taxon>Methylobacteriaceae</taxon>
        <taxon>Methylobacterium</taxon>
    </lineage>
</organism>
<gene>
    <name evidence="2" type="ORF">SAMN05192568_1005240</name>
</gene>
<evidence type="ECO:0000313" key="2">
    <source>
        <dbReference type="EMBL" id="SFL48968.1"/>
    </source>
</evidence>
<name>A0A1I4I3F6_9HYPH</name>
<dbReference type="GO" id="GO:0016757">
    <property type="term" value="F:glycosyltransferase activity"/>
    <property type="evidence" value="ECO:0007669"/>
    <property type="project" value="InterPro"/>
</dbReference>
<evidence type="ECO:0000259" key="1">
    <source>
        <dbReference type="Pfam" id="PF04577"/>
    </source>
</evidence>